<dbReference type="FunCoup" id="A0A7R8URK8">
    <property type="interactions" value="122"/>
</dbReference>
<feature type="transmembrane region" description="Helical" evidence="7">
    <location>
        <begin position="84"/>
        <end position="108"/>
    </location>
</feature>
<accession>A0A7R8URK8</accession>
<proteinExistence type="inferred from homology"/>
<dbReference type="CDD" id="cd03127">
    <property type="entry name" value="tetraspanin_LEL"/>
    <property type="match status" value="1"/>
</dbReference>
<dbReference type="GO" id="GO:0005886">
    <property type="term" value="C:plasma membrane"/>
    <property type="evidence" value="ECO:0007669"/>
    <property type="project" value="TreeGrafter"/>
</dbReference>
<sequence>MTGLTGSANCIKYVLFAFNFVFVITGIILISVGVAVAAVYDNYTLFLASNFFSIPTLLIVTGAFIFVIAFFGCCGAIKEHYCMIFSFSVLLGLIFILELAGGISGYVLRNDAESLIKDKLRSTMLEYNQTNKLDVAYLWDEVQRDFHCCGLNNYTDWLDTYHGIPVSCCSFETGALNVTSCQNIEGNTRLYEDGCLEKFSDFISGHAVSLGAAGIVIAVIQFVGIFFACYIAREIRIKHGGTGPF</sequence>
<dbReference type="InterPro" id="IPR018503">
    <property type="entry name" value="Tetraspanin_CS"/>
</dbReference>
<gene>
    <name evidence="8" type="ORF">HERILL_LOCUS8574</name>
</gene>
<evidence type="ECO:0000313" key="8">
    <source>
        <dbReference type="EMBL" id="CAD7085754.1"/>
    </source>
</evidence>
<dbReference type="Gene3D" id="1.10.1450.10">
    <property type="entry name" value="Tetraspanin"/>
    <property type="match status" value="1"/>
</dbReference>
<dbReference type="EMBL" id="LR899011">
    <property type="protein sequence ID" value="CAD7085754.1"/>
    <property type="molecule type" value="Genomic_DNA"/>
</dbReference>
<name>A0A7R8URK8_HERIL</name>
<feature type="transmembrane region" description="Helical" evidence="7">
    <location>
        <begin position="12"/>
        <end position="40"/>
    </location>
</feature>
<reference evidence="8 9" key="1">
    <citation type="submission" date="2020-11" db="EMBL/GenBank/DDBJ databases">
        <authorList>
            <person name="Wallbank WR R."/>
            <person name="Pardo Diaz C."/>
            <person name="Kozak K."/>
            <person name="Martin S."/>
            <person name="Jiggins C."/>
            <person name="Moest M."/>
            <person name="Warren A I."/>
            <person name="Generalovic N T."/>
            <person name="Byers J.R.P. K."/>
            <person name="Montejo-Kovacevich G."/>
            <person name="Yen C E."/>
        </authorList>
    </citation>
    <scope>NUCLEOTIDE SEQUENCE [LARGE SCALE GENOMIC DNA]</scope>
</reference>
<keyword evidence="3 7" id="KW-0812">Transmembrane</keyword>
<evidence type="ECO:0000256" key="4">
    <source>
        <dbReference type="ARBA" id="ARBA00022989"/>
    </source>
</evidence>
<dbReference type="PROSITE" id="PS00421">
    <property type="entry name" value="TM4_1"/>
    <property type="match status" value="1"/>
</dbReference>
<feature type="disulfide bond" evidence="6">
    <location>
        <begin position="148"/>
        <end position="181"/>
    </location>
</feature>
<dbReference type="PANTHER" id="PTHR19282">
    <property type="entry name" value="TETRASPANIN"/>
    <property type="match status" value="1"/>
</dbReference>
<dbReference type="AlphaFoldDB" id="A0A7R8URK8"/>
<dbReference type="InterPro" id="IPR018499">
    <property type="entry name" value="Tetraspanin/Peripherin"/>
</dbReference>
<dbReference type="InterPro" id="IPR008952">
    <property type="entry name" value="Tetraspanin_EC2_sf"/>
</dbReference>
<comment type="subcellular location">
    <subcellularLocation>
        <location evidence="1 7">Membrane</location>
        <topology evidence="1 7">Multi-pass membrane protein</topology>
    </subcellularLocation>
</comment>
<feature type="transmembrane region" description="Helical" evidence="7">
    <location>
        <begin position="207"/>
        <end position="232"/>
    </location>
</feature>
<dbReference type="SUPFAM" id="SSF48652">
    <property type="entry name" value="Tetraspanin"/>
    <property type="match status" value="1"/>
</dbReference>
<keyword evidence="4 7" id="KW-1133">Transmembrane helix</keyword>
<keyword evidence="6" id="KW-1015">Disulfide bond</keyword>
<protein>
    <recommendedName>
        <fullName evidence="7">Tetraspanin</fullName>
    </recommendedName>
</protein>
<dbReference type="PRINTS" id="PR00259">
    <property type="entry name" value="TMFOUR"/>
</dbReference>
<feature type="disulfide bond" evidence="6">
    <location>
        <begin position="149"/>
        <end position="168"/>
    </location>
</feature>
<keyword evidence="5 7" id="KW-0472">Membrane</keyword>
<organism evidence="8 9">
    <name type="scientific">Hermetia illucens</name>
    <name type="common">Black soldier fly</name>
    <dbReference type="NCBI Taxonomy" id="343691"/>
    <lineage>
        <taxon>Eukaryota</taxon>
        <taxon>Metazoa</taxon>
        <taxon>Ecdysozoa</taxon>
        <taxon>Arthropoda</taxon>
        <taxon>Hexapoda</taxon>
        <taxon>Insecta</taxon>
        <taxon>Pterygota</taxon>
        <taxon>Neoptera</taxon>
        <taxon>Endopterygota</taxon>
        <taxon>Diptera</taxon>
        <taxon>Brachycera</taxon>
        <taxon>Stratiomyomorpha</taxon>
        <taxon>Stratiomyidae</taxon>
        <taxon>Hermetiinae</taxon>
        <taxon>Hermetia</taxon>
    </lineage>
</organism>
<dbReference type="OrthoDB" id="10033535at2759"/>
<comment type="similarity">
    <text evidence="2 7">Belongs to the tetraspanin (TM4SF) family.</text>
</comment>
<evidence type="ECO:0000256" key="3">
    <source>
        <dbReference type="ARBA" id="ARBA00022692"/>
    </source>
</evidence>
<dbReference type="Pfam" id="PF00335">
    <property type="entry name" value="Tetraspanin"/>
    <property type="match status" value="1"/>
</dbReference>
<feature type="transmembrane region" description="Helical" evidence="7">
    <location>
        <begin position="52"/>
        <end position="77"/>
    </location>
</feature>
<evidence type="ECO:0000256" key="2">
    <source>
        <dbReference type="ARBA" id="ARBA00006840"/>
    </source>
</evidence>
<dbReference type="InParanoid" id="A0A7R8URK8"/>
<evidence type="ECO:0000256" key="1">
    <source>
        <dbReference type="ARBA" id="ARBA00004141"/>
    </source>
</evidence>
<evidence type="ECO:0000256" key="5">
    <source>
        <dbReference type="ARBA" id="ARBA00023136"/>
    </source>
</evidence>
<evidence type="ECO:0000313" key="9">
    <source>
        <dbReference type="Proteomes" id="UP000594454"/>
    </source>
</evidence>
<evidence type="ECO:0000256" key="7">
    <source>
        <dbReference type="RuleBase" id="RU361218"/>
    </source>
</evidence>
<dbReference type="OMA" id="TGSANCI"/>
<dbReference type="InterPro" id="IPR000301">
    <property type="entry name" value="Tetraspanin_animals"/>
</dbReference>
<evidence type="ECO:0000256" key="6">
    <source>
        <dbReference type="PIRSR" id="PIRSR002419-1"/>
    </source>
</evidence>
<dbReference type="PANTHER" id="PTHR19282:SF456">
    <property type="entry name" value="CD63 MOLECULE"/>
    <property type="match status" value="1"/>
</dbReference>
<dbReference type="PIRSF" id="PIRSF002419">
    <property type="entry name" value="Tetraspanin"/>
    <property type="match status" value="1"/>
</dbReference>
<dbReference type="Proteomes" id="UP000594454">
    <property type="component" value="Chromosome 3"/>
</dbReference>
<keyword evidence="9" id="KW-1185">Reference proteome</keyword>